<dbReference type="InterPro" id="IPR000764">
    <property type="entry name" value="Uridine_kinase-like"/>
</dbReference>
<dbReference type="AlphaFoldDB" id="A0A134AFV8"/>
<dbReference type="NCBIfam" id="TIGR00235">
    <property type="entry name" value="udk"/>
    <property type="match status" value="1"/>
</dbReference>
<dbReference type="GO" id="GO:0044211">
    <property type="term" value="P:CTP salvage"/>
    <property type="evidence" value="ECO:0007669"/>
    <property type="project" value="UniProtKB-UniRule"/>
</dbReference>
<dbReference type="Proteomes" id="UP000070442">
    <property type="component" value="Unassembled WGS sequence"/>
</dbReference>
<proteinExistence type="inferred from homology"/>
<dbReference type="EC" id="2.7.1.48" evidence="5 16"/>
<keyword evidence="11 16" id="KW-0067">ATP-binding</keyword>
<name>A0A134AFV8_9FIRM</name>
<gene>
    <name evidence="16" type="primary">udk</name>
    <name evidence="19" type="ORF">HMPREF1863_00984</name>
</gene>
<dbReference type="GO" id="GO:0004849">
    <property type="term" value="F:uridine kinase activity"/>
    <property type="evidence" value="ECO:0007669"/>
    <property type="project" value="UniProtKB-UniRule"/>
</dbReference>
<evidence type="ECO:0000313" key="19">
    <source>
        <dbReference type="EMBL" id="KXB66602.1"/>
    </source>
</evidence>
<evidence type="ECO:0000313" key="20">
    <source>
        <dbReference type="Proteomes" id="UP000070442"/>
    </source>
</evidence>
<dbReference type="Gene3D" id="3.40.50.300">
    <property type="entry name" value="P-loop containing nucleotide triphosphate hydrolases"/>
    <property type="match status" value="1"/>
</dbReference>
<evidence type="ECO:0000256" key="1">
    <source>
        <dbReference type="ARBA" id="ARBA00004496"/>
    </source>
</evidence>
<feature type="domain" description="Phosphoribulokinase/uridine kinase" evidence="18">
    <location>
        <begin position="5"/>
        <end position="190"/>
    </location>
</feature>
<dbReference type="NCBIfam" id="NF004018">
    <property type="entry name" value="PRK05480.1"/>
    <property type="match status" value="1"/>
</dbReference>
<evidence type="ECO:0000256" key="7">
    <source>
        <dbReference type="ARBA" id="ARBA00022490"/>
    </source>
</evidence>
<evidence type="ECO:0000256" key="9">
    <source>
        <dbReference type="ARBA" id="ARBA00022741"/>
    </source>
</evidence>
<dbReference type="PANTHER" id="PTHR10285">
    <property type="entry name" value="URIDINE KINASE"/>
    <property type="match status" value="1"/>
</dbReference>
<evidence type="ECO:0000256" key="4">
    <source>
        <dbReference type="ARBA" id="ARBA00005408"/>
    </source>
</evidence>
<evidence type="ECO:0000256" key="15">
    <source>
        <dbReference type="ARBA" id="ARBA00048909"/>
    </source>
</evidence>
<feature type="binding site" evidence="16">
    <location>
        <begin position="10"/>
        <end position="17"/>
    </location>
    <ligand>
        <name>ATP</name>
        <dbReference type="ChEBI" id="CHEBI:30616"/>
    </ligand>
</feature>
<evidence type="ECO:0000256" key="5">
    <source>
        <dbReference type="ARBA" id="ARBA00012137"/>
    </source>
</evidence>
<dbReference type="STRING" id="755172.HMPREF1863_00984"/>
<dbReference type="Pfam" id="PF00485">
    <property type="entry name" value="PRK"/>
    <property type="match status" value="1"/>
</dbReference>
<keyword evidence="9 16" id="KW-0547">Nucleotide-binding</keyword>
<evidence type="ECO:0000256" key="12">
    <source>
        <dbReference type="ARBA" id="ARBA00030641"/>
    </source>
</evidence>
<evidence type="ECO:0000256" key="10">
    <source>
        <dbReference type="ARBA" id="ARBA00022777"/>
    </source>
</evidence>
<dbReference type="GO" id="GO:0005524">
    <property type="term" value="F:ATP binding"/>
    <property type="evidence" value="ECO:0007669"/>
    <property type="project" value="UniProtKB-UniRule"/>
</dbReference>
<dbReference type="HAMAP" id="MF_00551">
    <property type="entry name" value="Uridine_kinase"/>
    <property type="match status" value="1"/>
</dbReference>
<keyword evidence="20" id="KW-1185">Reference proteome</keyword>
<dbReference type="UniPathway" id="UPA00579">
    <property type="reaction ID" value="UER00640"/>
</dbReference>
<protein>
    <recommendedName>
        <fullName evidence="6 16">Uridine kinase</fullName>
        <ecNumber evidence="5 16">2.7.1.48</ecNumber>
    </recommendedName>
    <alternativeName>
        <fullName evidence="12 16">Cytidine monophosphokinase</fullName>
    </alternativeName>
    <alternativeName>
        <fullName evidence="13 16">Uridine monophosphokinase</fullName>
    </alternativeName>
</protein>
<reference evidence="20" key="1">
    <citation type="submission" date="2016-01" db="EMBL/GenBank/DDBJ databases">
        <authorList>
            <person name="Mitreva M."/>
            <person name="Pepin K.H."/>
            <person name="Mihindukulasuriya K.A."/>
            <person name="Fulton R."/>
            <person name="Fronick C."/>
            <person name="O'Laughlin M."/>
            <person name="Miner T."/>
            <person name="Herter B."/>
            <person name="Rosa B.A."/>
            <person name="Cordes M."/>
            <person name="Tomlinson C."/>
            <person name="Wollam A."/>
            <person name="Palsikar V.B."/>
            <person name="Mardis E.R."/>
            <person name="Wilson R.K."/>
        </authorList>
    </citation>
    <scope>NUCLEOTIDE SEQUENCE [LARGE SCALE GENOMIC DNA]</scope>
    <source>
        <strain evidence="20">DNF00729</strain>
    </source>
</reference>
<dbReference type="GO" id="GO:0005737">
    <property type="term" value="C:cytoplasm"/>
    <property type="evidence" value="ECO:0007669"/>
    <property type="project" value="UniProtKB-SubCell"/>
</dbReference>
<comment type="catalytic activity">
    <reaction evidence="14 17">
        <text>cytidine + ATP = CMP + ADP + H(+)</text>
        <dbReference type="Rhea" id="RHEA:24674"/>
        <dbReference type="ChEBI" id="CHEBI:15378"/>
        <dbReference type="ChEBI" id="CHEBI:17562"/>
        <dbReference type="ChEBI" id="CHEBI:30616"/>
        <dbReference type="ChEBI" id="CHEBI:60377"/>
        <dbReference type="ChEBI" id="CHEBI:456216"/>
        <dbReference type="EC" id="2.7.1.48"/>
    </reaction>
</comment>
<comment type="caution">
    <text evidence="19">The sequence shown here is derived from an EMBL/GenBank/DDBJ whole genome shotgun (WGS) entry which is preliminary data.</text>
</comment>
<comment type="pathway">
    <text evidence="3 16 17">Pyrimidine metabolism; CTP biosynthesis via salvage pathway; CTP from cytidine: step 1/3.</text>
</comment>
<dbReference type="InterPro" id="IPR027417">
    <property type="entry name" value="P-loop_NTPase"/>
</dbReference>
<evidence type="ECO:0000256" key="11">
    <source>
        <dbReference type="ARBA" id="ARBA00022840"/>
    </source>
</evidence>
<evidence type="ECO:0000259" key="18">
    <source>
        <dbReference type="Pfam" id="PF00485"/>
    </source>
</evidence>
<evidence type="ECO:0000256" key="6">
    <source>
        <dbReference type="ARBA" id="ARBA00021478"/>
    </source>
</evidence>
<comment type="catalytic activity">
    <reaction evidence="15 16 17">
        <text>uridine + ATP = UMP + ADP + H(+)</text>
        <dbReference type="Rhea" id="RHEA:16825"/>
        <dbReference type="ChEBI" id="CHEBI:15378"/>
        <dbReference type="ChEBI" id="CHEBI:16704"/>
        <dbReference type="ChEBI" id="CHEBI:30616"/>
        <dbReference type="ChEBI" id="CHEBI:57865"/>
        <dbReference type="ChEBI" id="CHEBI:456216"/>
        <dbReference type="EC" id="2.7.1.48"/>
    </reaction>
</comment>
<keyword evidence="7 16" id="KW-0963">Cytoplasm</keyword>
<comment type="pathway">
    <text evidence="2 16 17">Pyrimidine metabolism; UMP biosynthesis via salvage pathway; UMP from uridine: step 1/1.</text>
</comment>
<sequence length="208" mass="24173">MRPVLIGLCGGSGSGKSTVTEQLYANTGSERCTVIRQDNYYKDQSHLSFEDRQKTNYDHPFAFDNDLFIEHLKLLREGKSVDMPEYDFSVHNRKKETIRLEPKDIILIEGILLFSEPRILELLDMRIFVDTDSDVRILRRIKRDMKERARSLDSVIDQYMATVRPAHLQFVEPSKRYADIIVPEGGYNKVALDLIQTKVDHILNSRKK</sequence>
<organism evidence="19 20">
    <name type="scientific">Aedoeadaptatus coxii</name>
    <dbReference type="NCBI Taxonomy" id="755172"/>
    <lineage>
        <taxon>Bacteria</taxon>
        <taxon>Bacillati</taxon>
        <taxon>Bacillota</taxon>
        <taxon>Tissierellia</taxon>
        <taxon>Tissierellales</taxon>
        <taxon>Peptoniphilaceae</taxon>
        <taxon>Aedoeadaptatus</taxon>
    </lineage>
</organism>
<evidence type="ECO:0000256" key="14">
    <source>
        <dbReference type="ARBA" id="ARBA00047436"/>
    </source>
</evidence>
<evidence type="ECO:0000256" key="8">
    <source>
        <dbReference type="ARBA" id="ARBA00022679"/>
    </source>
</evidence>
<dbReference type="RefSeq" id="WP_068367820.1">
    <property type="nucleotide sequence ID" value="NZ_CALTYF010000031.1"/>
</dbReference>
<dbReference type="InterPro" id="IPR026008">
    <property type="entry name" value="Uridine_kinase"/>
</dbReference>
<dbReference type="PATRIC" id="fig|755172.3.peg.943"/>
<evidence type="ECO:0000256" key="3">
    <source>
        <dbReference type="ARBA" id="ARBA00004784"/>
    </source>
</evidence>
<comment type="similarity">
    <text evidence="4 16 17">Belongs to the uridine kinase family.</text>
</comment>
<dbReference type="UniPathway" id="UPA00574">
    <property type="reaction ID" value="UER00637"/>
</dbReference>
<dbReference type="GO" id="GO:0043771">
    <property type="term" value="F:cytidine kinase activity"/>
    <property type="evidence" value="ECO:0007669"/>
    <property type="project" value="RHEA"/>
</dbReference>
<keyword evidence="10 16" id="KW-0418">Kinase</keyword>
<evidence type="ECO:0000256" key="17">
    <source>
        <dbReference type="RuleBase" id="RU003825"/>
    </source>
</evidence>
<dbReference type="PRINTS" id="PR00988">
    <property type="entry name" value="URIDINKINASE"/>
</dbReference>
<evidence type="ECO:0000256" key="2">
    <source>
        <dbReference type="ARBA" id="ARBA00004690"/>
    </source>
</evidence>
<dbReference type="SUPFAM" id="SSF52540">
    <property type="entry name" value="P-loop containing nucleoside triphosphate hydrolases"/>
    <property type="match status" value="1"/>
</dbReference>
<comment type="subcellular location">
    <subcellularLocation>
        <location evidence="1 16 17">Cytoplasm</location>
    </subcellularLocation>
</comment>
<accession>A0A134AFV8</accession>
<dbReference type="CDD" id="cd02023">
    <property type="entry name" value="UMPK"/>
    <property type="match status" value="1"/>
</dbReference>
<dbReference type="EMBL" id="LSDG01000027">
    <property type="protein sequence ID" value="KXB66602.1"/>
    <property type="molecule type" value="Genomic_DNA"/>
</dbReference>
<evidence type="ECO:0000256" key="16">
    <source>
        <dbReference type="HAMAP-Rule" id="MF_00551"/>
    </source>
</evidence>
<dbReference type="InterPro" id="IPR006083">
    <property type="entry name" value="PRK/URK"/>
</dbReference>
<evidence type="ECO:0000256" key="13">
    <source>
        <dbReference type="ARBA" id="ARBA00031452"/>
    </source>
</evidence>
<keyword evidence="8 16" id="KW-0808">Transferase</keyword>
<dbReference type="GO" id="GO:0044206">
    <property type="term" value="P:UMP salvage"/>
    <property type="evidence" value="ECO:0007669"/>
    <property type="project" value="UniProtKB-UniRule"/>
</dbReference>